<gene>
    <name evidence="1" type="ORF">GCM10007981_07880</name>
</gene>
<dbReference type="InterPro" id="IPR012440">
    <property type="entry name" value="DUF1641"/>
</dbReference>
<reference evidence="1" key="2">
    <citation type="submission" date="2020-09" db="EMBL/GenBank/DDBJ databases">
        <authorList>
            <person name="Sun Q."/>
            <person name="Ohkuma M."/>
        </authorList>
    </citation>
    <scope>NUCLEOTIDE SEQUENCE</scope>
    <source>
        <strain evidence="1">JCM 10088</strain>
    </source>
</reference>
<sequence>MTEEAEIDKILDLAKKLVDSGLLDVAAAVLDNKEEILSEIADWLQNNGSLLKNFSTVFSALSKLDPDTMRKARGFRDLVVMLNDPDVMAGLSFLLNFMKAIGESLHE</sequence>
<dbReference type="PANTHER" id="PTHR38433">
    <property type="match status" value="1"/>
</dbReference>
<keyword evidence="2" id="KW-1185">Reference proteome</keyword>
<evidence type="ECO:0000313" key="1">
    <source>
        <dbReference type="EMBL" id="GGP20312.1"/>
    </source>
</evidence>
<accession>A0A830GV75</accession>
<dbReference type="AlphaFoldDB" id="A0A830GV75"/>
<dbReference type="Pfam" id="PF07849">
    <property type="entry name" value="DUF1641"/>
    <property type="match status" value="1"/>
</dbReference>
<evidence type="ECO:0008006" key="3">
    <source>
        <dbReference type="Google" id="ProtNLM"/>
    </source>
</evidence>
<name>A0A830GV75_9CREN</name>
<reference evidence="1" key="1">
    <citation type="journal article" date="2014" name="Int. J. Syst. Evol. Microbiol.">
        <title>Complete genome sequence of Corynebacterium casei LMG S-19264T (=DSM 44701T), isolated from a smear-ripened cheese.</title>
        <authorList>
            <consortium name="US DOE Joint Genome Institute (JGI-PGF)"/>
            <person name="Walter F."/>
            <person name="Albersmeier A."/>
            <person name="Kalinowski J."/>
            <person name="Ruckert C."/>
        </authorList>
    </citation>
    <scope>NUCLEOTIDE SEQUENCE</scope>
    <source>
        <strain evidence="1">JCM 10088</strain>
    </source>
</reference>
<evidence type="ECO:0000313" key="2">
    <source>
        <dbReference type="Proteomes" id="UP000610960"/>
    </source>
</evidence>
<comment type="caution">
    <text evidence="1">The sequence shown here is derived from an EMBL/GenBank/DDBJ whole genome shotgun (WGS) entry which is preliminary data.</text>
</comment>
<proteinExistence type="predicted"/>
<protein>
    <recommendedName>
        <fullName evidence="3">DUF1641 domain-containing protein</fullName>
    </recommendedName>
</protein>
<dbReference type="PANTHER" id="PTHR38433:SF1">
    <property type="entry name" value="DUF1641 DOMAIN-CONTAINING PROTEIN"/>
    <property type="match status" value="1"/>
</dbReference>
<dbReference type="EMBL" id="BMNL01000002">
    <property type="protein sequence ID" value="GGP20312.1"/>
    <property type="molecule type" value="Genomic_DNA"/>
</dbReference>
<dbReference type="OrthoDB" id="43587at2157"/>
<organism evidence="1 2">
    <name type="scientific">Thermocladium modestius</name>
    <dbReference type="NCBI Taxonomy" id="62609"/>
    <lineage>
        <taxon>Archaea</taxon>
        <taxon>Thermoproteota</taxon>
        <taxon>Thermoprotei</taxon>
        <taxon>Thermoproteales</taxon>
        <taxon>Thermoproteaceae</taxon>
        <taxon>Thermocladium</taxon>
    </lineage>
</organism>
<dbReference type="RefSeq" id="WP_188596139.1">
    <property type="nucleotide sequence ID" value="NZ_BMNL01000002.1"/>
</dbReference>
<dbReference type="Proteomes" id="UP000610960">
    <property type="component" value="Unassembled WGS sequence"/>
</dbReference>